<name>A0ABT1N862_9GAMM</name>
<comment type="caution">
    <text evidence="1">The sequence shown here is derived from an EMBL/GenBank/DDBJ whole genome shotgun (WGS) entry which is preliminary data.</text>
</comment>
<proteinExistence type="predicted"/>
<evidence type="ECO:0000313" key="1">
    <source>
        <dbReference type="EMBL" id="MCQ1059861.1"/>
    </source>
</evidence>
<dbReference type="RefSeq" id="WP_255043974.1">
    <property type="nucleotide sequence ID" value="NZ_JANEYT010000048.1"/>
</dbReference>
<reference evidence="1 2" key="1">
    <citation type="submission" date="2022-07" db="EMBL/GenBank/DDBJ databases">
        <title>Photobacterium pectinilyticum sp. nov., a marine bacterium isolated from surface seawater of Qingdao offshore.</title>
        <authorList>
            <person name="Wang X."/>
        </authorList>
    </citation>
    <scope>NUCLEOTIDE SEQUENCE [LARGE SCALE GENOMIC DNA]</scope>
    <source>
        <strain evidence="1 2">ZSDE20</strain>
    </source>
</reference>
<evidence type="ECO:0000313" key="2">
    <source>
        <dbReference type="Proteomes" id="UP001524460"/>
    </source>
</evidence>
<accession>A0ABT1N862</accession>
<gene>
    <name evidence="1" type="ORF">NHN17_17575</name>
</gene>
<protein>
    <submittedName>
        <fullName evidence="1">Uncharacterized protein</fullName>
    </submittedName>
</protein>
<dbReference type="Proteomes" id="UP001524460">
    <property type="component" value="Unassembled WGS sequence"/>
</dbReference>
<sequence>MTETKVYFDEVTPEMISTFTEQDGFYTFKSWEALKVSCATDYGDYDLVELTPELYNEMLDSGVFEGHEPD</sequence>
<keyword evidence="2" id="KW-1185">Reference proteome</keyword>
<organism evidence="1 2">
    <name type="scientific">Photobacterium pectinilyticum</name>
    <dbReference type="NCBI Taxonomy" id="2906793"/>
    <lineage>
        <taxon>Bacteria</taxon>
        <taxon>Pseudomonadati</taxon>
        <taxon>Pseudomonadota</taxon>
        <taxon>Gammaproteobacteria</taxon>
        <taxon>Vibrionales</taxon>
        <taxon>Vibrionaceae</taxon>
        <taxon>Photobacterium</taxon>
    </lineage>
</organism>
<dbReference type="EMBL" id="JANEYT010000048">
    <property type="protein sequence ID" value="MCQ1059861.1"/>
    <property type="molecule type" value="Genomic_DNA"/>
</dbReference>